<dbReference type="OrthoDB" id="92161at2759"/>
<dbReference type="SUPFAM" id="SSF52317">
    <property type="entry name" value="Class I glutamine amidotransferase-like"/>
    <property type="match status" value="1"/>
</dbReference>
<dbReference type="AlphaFoldDB" id="A0A2J6QGT6"/>
<evidence type="ECO:0000259" key="1">
    <source>
        <dbReference type="Pfam" id="PF00117"/>
    </source>
</evidence>
<dbReference type="GO" id="GO:0005829">
    <property type="term" value="C:cytosol"/>
    <property type="evidence" value="ECO:0007669"/>
    <property type="project" value="TreeGrafter"/>
</dbReference>
<dbReference type="PANTHER" id="PTHR42695">
    <property type="entry name" value="GLUTAMINE AMIDOTRANSFERASE YLR126C-RELATED"/>
    <property type="match status" value="1"/>
</dbReference>
<dbReference type="PROSITE" id="PS51273">
    <property type="entry name" value="GATASE_TYPE_1"/>
    <property type="match status" value="1"/>
</dbReference>
<dbReference type="InterPro" id="IPR017926">
    <property type="entry name" value="GATASE"/>
</dbReference>
<keyword evidence="3" id="KW-1185">Reference proteome</keyword>
<protein>
    <submittedName>
        <fullName evidence="2">Class I glutamine amidotransferase-like protein</fullName>
    </submittedName>
</protein>
<dbReference type="InterPro" id="IPR029062">
    <property type="entry name" value="Class_I_gatase-like"/>
</dbReference>
<dbReference type="Proteomes" id="UP000235672">
    <property type="component" value="Unassembled WGS sequence"/>
</dbReference>
<dbReference type="Gene3D" id="3.40.50.880">
    <property type="match status" value="1"/>
</dbReference>
<dbReference type="PANTHER" id="PTHR42695:SF5">
    <property type="entry name" value="GLUTAMINE AMIDOTRANSFERASE YLR126C-RELATED"/>
    <property type="match status" value="1"/>
</dbReference>
<organism evidence="2 3">
    <name type="scientific">Hyaloscypha hepaticicola</name>
    <dbReference type="NCBI Taxonomy" id="2082293"/>
    <lineage>
        <taxon>Eukaryota</taxon>
        <taxon>Fungi</taxon>
        <taxon>Dikarya</taxon>
        <taxon>Ascomycota</taxon>
        <taxon>Pezizomycotina</taxon>
        <taxon>Leotiomycetes</taxon>
        <taxon>Helotiales</taxon>
        <taxon>Hyaloscyphaceae</taxon>
        <taxon>Hyaloscypha</taxon>
    </lineage>
</organism>
<gene>
    <name evidence="2" type="ORF">NA56DRAFT_642442</name>
</gene>
<sequence length="252" mass="28398">MPSIEESAENAPAPNPPLRIAVLSNDFAIQIEDSFIRAINKACSSVPDFSTPFIDFFNPAKSQNHPEPAEYDLIVLNGGMVDPMGKDEWLLKLQEYILKTVEYHSKKKIIGLGWGHQVICVAFGGKVASLEEAEIGVQQMNLTAQGSRMFPFAIPQYRKIYIHEFHTREVKIPGHGFIPLAWGNKAFRNHANTILTLQGHPELDADSAKALLDATIAPLELEEAQKAKFKKWMAREHDNIQVWERILAWVKE</sequence>
<dbReference type="GO" id="GO:0016740">
    <property type="term" value="F:transferase activity"/>
    <property type="evidence" value="ECO:0007669"/>
    <property type="project" value="UniProtKB-KW"/>
</dbReference>
<dbReference type="GO" id="GO:0005634">
    <property type="term" value="C:nucleus"/>
    <property type="evidence" value="ECO:0007669"/>
    <property type="project" value="TreeGrafter"/>
</dbReference>
<evidence type="ECO:0000313" key="3">
    <source>
        <dbReference type="Proteomes" id="UP000235672"/>
    </source>
</evidence>
<dbReference type="EMBL" id="KZ613470">
    <property type="protein sequence ID" value="PMD25438.1"/>
    <property type="molecule type" value="Genomic_DNA"/>
</dbReference>
<name>A0A2J6QGT6_9HELO</name>
<accession>A0A2J6QGT6</accession>
<feature type="domain" description="Glutamine amidotransferase" evidence="1">
    <location>
        <begin position="31"/>
        <end position="206"/>
    </location>
</feature>
<proteinExistence type="predicted"/>
<evidence type="ECO:0000313" key="2">
    <source>
        <dbReference type="EMBL" id="PMD25438.1"/>
    </source>
</evidence>
<keyword evidence="2" id="KW-0315">Glutamine amidotransferase</keyword>
<dbReference type="STRING" id="1745343.A0A2J6QGT6"/>
<dbReference type="InterPro" id="IPR044992">
    <property type="entry name" value="ChyE-like"/>
</dbReference>
<keyword evidence="2" id="KW-0808">Transferase</keyword>
<reference evidence="2 3" key="1">
    <citation type="submission" date="2016-05" db="EMBL/GenBank/DDBJ databases">
        <title>A degradative enzymes factory behind the ericoid mycorrhizal symbiosis.</title>
        <authorList>
            <consortium name="DOE Joint Genome Institute"/>
            <person name="Martino E."/>
            <person name="Morin E."/>
            <person name="Grelet G."/>
            <person name="Kuo A."/>
            <person name="Kohler A."/>
            <person name="Daghino S."/>
            <person name="Barry K."/>
            <person name="Choi C."/>
            <person name="Cichocki N."/>
            <person name="Clum A."/>
            <person name="Copeland A."/>
            <person name="Hainaut M."/>
            <person name="Haridas S."/>
            <person name="Labutti K."/>
            <person name="Lindquist E."/>
            <person name="Lipzen A."/>
            <person name="Khouja H.-R."/>
            <person name="Murat C."/>
            <person name="Ohm R."/>
            <person name="Olson A."/>
            <person name="Spatafora J."/>
            <person name="Veneault-Fourrey C."/>
            <person name="Henrissat B."/>
            <person name="Grigoriev I."/>
            <person name="Martin F."/>
            <person name="Perotto S."/>
        </authorList>
    </citation>
    <scope>NUCLEOTIDE SEQUENCE [LARGE SCALE GENOMIC DNA]</scope>
    <source>
        <strain evidence="2 3">UAMH 7357</strain>
    </source>
</reference>
<dbReference type="Pfam" id="PF00117">
    <property type="entry name" value="GATase"/>
    <property type="match status" value="1"/>
</dbReference>